<evidence type="ECO:0000256" key="9">
    <source>
        <dbReference type="ARBA" id="ARBA00023118"/>
    </source>
</evidence>
<dbReference type="InterPro" id="IPR011545">
    <property type="entry name" value="DEAD/DEAH_box_helicase_dom"/>
</dbReference>
<accession>A0AAE4AMA0</accession>
<dbReference type="CDD" id="cd09641">
    <property type="entry name" value="Cas3''_I"/>
    <property type="match status" value="1"/>
</dbReference>
<keyword evidence="6 11" id="KW-0378">Hydrolase</keyword>
<evidence type="ECO:0000256" key="4">
    <source>
        <dbReference type="ARBA" id="ARBA00022723"/>
    </source>
</evidence>
<dbReference type="Pfam" id="PF18019">
    <property type="entry name" value="Cas3_HD"/>
    <property type="match status" value="1"/>
</dbReference>
<dbReference type="Pfam" id="PF00270">
    <property type="entry name" value="DEAD"/>
    <property type="match status" value="1"/>
</dbReference>
<feature type="domain" description="HD Cas3-type" evidence="10">
    <location>
        <begin position="36"/>
        <end position="204"/>
    </location>
</feature>
<dbReference type="EC" id="3.1.-.-" evidence="11"/>
<dbReference type="InterPro" id="IPR054712">
    <property type="entry name" value="Cas3-like_dom"/>
</dbReference>
<dbReference type="Gene3D" id="3.40.50.300">
    <property type="entry name" value="P-loop containing nucleotide triphosphate hydrolases"/>
    <property type="match status" value="2"/>
</dbReference>
<dbReference type="PANTHER" id="PTHR47963:SF9">
    <property type="entry name" value="CRISPR-ASSOCIATED ENDONUCLEASE_HELICASE CAS3"/>
    <property type="match status" value="1"/>
</dbReference>
<protein>
    <submittedName>
        <fullName evidence="11">CRISPR-associated endonuclease/helicase Cas3</fullName>
        <ecNumber evidence="11">3.1.-.-</ecNumber>
        <ecNumber evidence="11">3.6.4.-</ecNumber>
    </submittedName>
</protein>
<dbReference type="InterPro" id="IPR027417">
    <property type="entry name" value="P-loop_NTPase"/>
</dbReference>
<comment type="similarity">
    <text evidence="2">In the central section; belongs to the CRISPR-associated helicase Cas3 family.</text>
</comment>
<evidence type="ECO:0000313" key="12">
    <source>
        <dbReference type="Proteomes" id="UP001238163"/>
    </source>
</evidence>
<dbReference type="InterPro" id="IPR006483">
    <property type="entry name" value="CRISPR-assoc_Cas3_HD"/>
</dbReference>
<evidence type="ECO:0000256" key="5">
    <source>
        <dbReference type="ARBA" id="ARBA00022741"/>
    </source>
</evidence>
<proteinExistence type="inferred from homology"/>
<evidence type="ECO:0000256" key="6">
    <source>
        <dbReference type="ARBA" id="ARBA00022801"/>
    </source>
</evidence>
<dbReference type="RefSeq" id="WP_307259580.1">
    <property type="nucleotide sequence ID" value="NZ_JAUSVL010000001.1"/>
</dbReference>
<keyword evidence="4" id="KW-0479">Metal-binding</keyword>
<dbReference type="GO" id="GO:0004519">
    <property type="term" value="F:endonuclease activity"/>
    <property type="evidence" value="ECO:0007669"/>
    <property type="project" value="UniProtKB-KW"/>
</dbReference>
<dbReference type="InterPro" id="IPR001650">
    <property type="entry name" value="Helicase_C-like"/>
</dbReference>
<dbReference type="GO" id="GO:0005524">
    <property type="term" value="F:ATP binding"/>
    <property type="evidence" value="ECO:0007669"/>
    <property type="project" value="UniProtKB-KW"/>
</dbReference>
<dbReference type="InterPro" id="IPR006474">
    <property type="entry name" value="Helicase_Cas3_CRISPR-ass_core"/>
</dbReference>
<evidence type="ECO:0000313" key="11">
    <source>
        <dbReference type="EMBL" id="MDQ0288266.1"/>
    </source>
</evidence>
<evidence type="ECO:0000256" key="1">
    <source>
        <dbReference type="ARBA" id="ARBA00006847"/>
    </source>
</evidence>
<dbReference type="GO" id="GO:0016787">
    <property type="term" value="F:hydrolase activity"/>
    <property type="evidence" value="ECO:0007669"/>
    <property type="project" value="UniProtKB-KW"/>
</dbReference>
<name>A0AAE4AMA0_9BACT</name>
<dbReference type="EC" id="3.6.4.-" evidence="11"/>
<organism evidence="11 12">
    <name type="scientific">Oligosphaera ethanolica</name>
    <dbReference type="NCBI Taxonomy" id="760260"/>
    <lineage>
        <taxon>Bacteria</taxon>
        <taxon>Pseudomonadati</taxon>
        <taxon>Lentisphaerota</taxon>
        <taxon>Oligosphaeria</taxon>
        <taxon>Oligosphaerales</taxon>
        <taxon>Oligosphaeraceae</taxon>
        <taxon>Oligosphaera</taxon>
    </lineage>
</organism>
<gene>
    <name evidence="11" type="ORF">J3R75_000373</name>
</gene>
<dbReference type="Pfam" id="PF22590">
    <property type="entry name" value="Cas3-like_C_2"/>
    <property type="match status" value="1"/>
</dbReference>
<dbReference type="EMBL" id="JAUSVL010000001">
    <property type="protein sequence ID" value="MDQ0288266.1"/>
    <property type="molecule type" value="Genomic_DNA"/>
</dbReference>
<comment type="similarity">
    <text evidence="1">In the N-terminal section; belongs to the CRISPR-associated nuclease Cas3-HD family.</text>
</comment>
<dbReference type="PROSITE" id="PS51643">
    <property type="entry name" value="HD_CAS3"/>
    <property type="match status" value="1"/>
</dbReference>
<dbReference type="NCBIfam" id="TIGR01587">
    <property type="entry name" value="cas3_core"/>
    <property type="match status" value="1"/>
</dbReference>
<comment type="caution">
    <text evidence="11">The sequence shown here is derived from an EMBL/GenBank/DDBJ whole genome shotgun (WGS) entry which is preliminary data.</text>
</comment>
<dbReference type="GO" id="GO:0051607">
    <property type="term" value="P:defense response to virus"/>
    <property type="evidence" value="ECO:0007669"/>
    <property type="project" value="UniProtKB-KW"/>
</dbReference>
<keyword evidence="9" id="KW-0051">Antiviral defense</keyword>
<dbReference type="InterPro" id="IPR038257">
    <property type="entry name" value="CRISPR-assoc_Cas3_HD_sf"/>
</dbReference>
<dbReference type="Proteomes" id="UP001238163">
    <property type="component" value="Unassembled WGS sequence"/>
</dbReference>
<dbReference type="SMART" id="SM00490">
    <property type="entry name" value="HELICc"/>
    <property type="match status" value="1"/>
</dbReference>
<dbReference type="SUPFAM" id="SSF52540">
    <property type="entry name" value="P-loop containing nucleoside triphosphate hydrolases"/>
    <property type="match status" value="1"/>
</dbReference>
<evidence type="ECO:0000256" key="8">
    <source>
        <dbReference type="ARBA" id="ARBA00022840"/>
    </source>
</evidence>
<evidence type="ECO:0000256" key="7">
    <source>
        <dbReference type="ARBA" id="ARBA00022806"/>
    </source>
</evidence>
<keyword evidence="11" id="KW-0255">Endonuclease</keyword>
<dbReference type="InterPro" id="IPR050547">
    <property type="entry name" value="DEAD_box_RNA_helicases"/>
</dbReference>
<keyword evidence="7" id="KW-0347">Helicase</keyword>
<dbReference type="NCBIfam" id="TIGR01596">
    <property type="entry name" value="cas3_HD"/>
    <property type="match status" value="1"/>
</dbReference>
<dbReference type="AlphaFoldDB" id="A0AAE4AMA0"/>
<evidence type="ECO:0000259" key="10">
    <source>
        <dbReference type="PROSITE" id="PS51643"/>
    </source>
</evidence>
<dbReference type="PANTHER" id="PTHR47963">
    <property type="entry name" value="DEAD-BOX ATP-DEPENDENT RNA HELICASE 47, MITOCHONDRIAL"/>
    <property type="match status" value="1"/>
</dbReference>
<dbReference type="SMART" id="SM00487">
    <property type="entry name" value="DEXDc"/>
    <property type="match status" value="1"/>
</dbReference>
<sequence length="861" mass="96318">MAFNFQSYAQKSQQPPIAVQPLADCLAKTIRRPDGSQHMGCTVEAHLQAVCYVLRELKKSFAHTSLVDFLPPIAEWLAALHDIGKLTPVFQEKIYAALGIKKNFGVSYPFEKENHGLSTQLVLRRRFGDRFSQVAAAHHGFGFLSTTFHSEDSQWLGGAEWDTLRDQMITNLENELALPAFDPDQLDEQTISAVLGAVILADWLGSSMEIPYGVQPTPEWAARTVAEAGFRPCEVRQGLRFEDVFPFSPNALQDRLLREIHPGACYVIEAEMGCGKTEAALFVAYKLLEDHSATGIYFALPTQLTSEKIHVRMDDFLSKIISDSTRKESLLIHGEAWLNWSTYCDNEDGVATAKPDSWFYAPKRALLAPFAVGTVDQALMSVINVRHRDLRAFGLAGKVVIIDEIHSYDTYTGTLINELVRHLKDWGCTVIILSATLSAAAQKKLIGSPNSGSTTIPQAYPLVSVQDSIGQRLSIPINPLCRKSVKIINSTDELACINEALCAAAGGQQVLWIENTVQNAQRLYQTLSGAAVGTTIEIGLIHSRYPHEARAANESRWVSMYGKDGSQERSLRGRILLGTQILEQSIDIDADFLITRLAPSDMLLQRIGRLWRHGSLLQRPKDAQCKTIVLHTAFFDPAVDLYVSRYDDLPYERYVMVRSQEIWWQKETIQIPEDIRPIIEGTYAERLEQGSISKLKAELDNRVRSMRQQALVSASSTMNVMDDDAARTRLNDQPQIRLLLIAKNNHGDDLSDKIWMPFSDAPVILPLPQATIEEKKAVLKKLYAQMIKTSEYCAPSYDSFTLDEALGSLMYLGDRNFRPIRAAYLDHSGFLLDKASNYSGHKGVRLKYGKKLGLQTVRDEP</sequence>
<dbReference type="InterPro" id="IPR014001">
    <property type="entry name" value="Helicase_ATP-bd"/>
</dbReference>
<evidence type="ECO:0000256" key="2">
    <source>
        <dbReference type="ARBA" id="ARBA00009046"/>
    </source>
</evidence>
<keyword evidence="8" id="KW-0067">ATP-binding</keyword>
<dbReference type="GO" id="GO:0003723">
    <property type="term" value="F:RNA binding"/>
    <property type="evidence" value="ECO:0007669"/>
    <property type="project" value="TreeGrafter"/>
</dbReference>
<evidence type="ECO:0000256" key="3">
    <source>
        <dbReference type="ARBA" id="ARBA00022722"/>
    </source>
</evidence>
<dbReference type="Gene3D" id="1.10.3210.30">
    <property type="match status" value="1"/>
</dbReference>
<reference evidence="11" key="1">
    <citation type="submission" date="2023-07" db="EMBL/GenBank/DDBJ databases">
        <title>Genomic Encyclopedia of Type Strains, Phase IV (KMG-IV): sequencing the most valuable type-strain genomes for metagenomic binning, comparative biology and taxonomic classification.</title>
        <authorList>
            <person name="Goeker M."/>
        </authorList>
    </citation>
    <scope>NUCLEOTIDE SEQUENCE</scope>
    <source>
        <strain evidence="11">DSM 24202</strain>
    </source>
</reference>
<dbReference type="GO" id="GO:0046872">
    <property type="term" value="F:metal ion binding"/>
    <property type="evidence" value="ECO:0007669"/>
    <property type="project" value="UniProtKB-KW"/>
</dbReference>
<dbReference type="GO" id="GO:0003724">
    <property type="term" value="F:RNA helicase activity"/>
    <property type="evidence" value="ECO:0007669"/>
    <property type="project" value="TreeGrafter"/>
</dbReference>
<keyword evidence="12" id="KW-1185">Reference proteome</keyword>
<keyword evidence="3" id="KW-0540">Nuclease</keyword>
<keyword evidence="5" id="KW-0547">Nucleotide-binding</keyword>